<protein>
    <submittedName>
        <fullName evidence="3">Lipoprotein</fullName>
    </submittedName>
</protein>
<dbReference type="KEGG" id="anf:AQPE_0996"/>
<keyword evidence="3" id="KW-0449">Lipoprotein</keyword>
<proteinExistence type="predicted"/>
<dbReference type="SUPFAM" id="SSF49464">
    <property type="entry name" value="Carboxypeptidase regulatory domain-like"/>
    <property type="match status" value="1"/>
</dbReference>
<dbReference type="Gene3D" id="2.60.40.1120">
    <property type="entry name" value="Carboxypeptidase-like, regulatory domain"/>
    <property type="match status" value="1"/>
</dbReference>
<evidence type="ECO:0000256" key="1">
    <source>
        <dbReference type="SAM" id="SignalP"/>
    </source>
</evidence>
<evidence type="ECO:0000313" key="3">
    <source>
        <dbReference type="EMBL" id="BBE16849.1"/>
    </source>
</evidence>
<evidence type="ECO:0000313" key="4">
    <source>
        <dbReference type="Proteomes" id="UP001193389"/>
    </source>
</evidence>
<name>A0A5K7S5P5_9BACT</name>
<feature type="domain" description="DUF4382" evidence="2">
    <location>
        <begin position="33"/>
        <end position="193"/>
    </location>
</feature>
<dbReference type="Pfam" id="PF14321">
    <property type="entry name" value="DUF4382"/>
    <property type="match status" value="1"/>
</dbReference>
<keyword evidence="1" id="KW-0732">Signal</keyword>
<accession>A0A5K7S5P5</accession>
<evidence type="ECO:0000259" key="2">
    <source>
        <dbReference type="Pfam" id="PF14321"/>
    </source>
</evidence>
<dbReference type="InterPro" id="IPR025491">
    <property type="entry name" value="DUF4382"/>
</dbReference>
<dbReference type="InterPro" id="IPR008969">
    <property type="entry name" value="CarboxyPept-like_regulatory"/>
</dbReference>
<feature type="signal peptide" evidence="1">
    <location>
        <begin position="1"/>
        <end position="18"/>
    </location>
</feature>
<gene>
    <name evidence="3" type="ORF">AQPE_0996</name>
</gene>
<dbReference type="Proteomes" id="UP001193389">
    <property type="component" value="Chromosome"/>
</dbReference>
<dbReference type="Pfam" id="PF13620">
    <property type="entry name" value="CarboxypepD_reg"/>
    <property type="match status" value="1"/>
</dbReference>
<reference evidence="3" key="1">
    <citation type="journal article" date="2020" name="Int. J. Syst. Evol. Microbiol.">
        <title>Aquipluma nitroreducens gen. nov. sp. nov., a novel facultatively anaerobic bacterium isolated from a freshwater lake.</title>
        <authorList>
            <person name="Watanabe M."/>
            <person name="Kojima H."/>
            <person name="Fukui M."/>
        </authorList>
    </citation>
    <scope>NUCLEOTIDE SEQUENCE</scope>
    <source>
        <strain evidence="3">MeG22</strain>
    </source>
</reference>
<organism evidence="3 4">
    <name type="scientific">Aquipluma nitroreducens</name>
    <dbReference type="NCBI Taxonomy" id="2010828"/>
    <lineage>
        <taxon>Bacteria</taxon>
        <taxon>Pseudomonadati</taxon>
        <taxon>Bacteroidota</taxon>
        <taxon>Bacteroidia</taxon>
        <taxon>Marinilabiliales</taxon>
        <taxon>Prolixibacteraceae</taxon>
        <taxon>Aquipluma</taxon>
    </lineage>
</organism>
<dbReference type="AlphaFoldDB" id="A0A5K7S5P5"/>
<dbReference type="EMBL" id="AP018694">
    <property type="protein sequence ID" value="BBE16849.1"/>
    <property type="molecule type" value="Genomic_DNA"/>
</dbReference>
<dbReference type="RefSeq" id="WP_318349887.1">
    <property type="nucleotide sequence ID" value="NZ_AP018694.1"/>
</dbReference>
<dbReference type="PROSITE" id="PS51257">
    <property type="entry name" value="PROKAR_LIPOPROTEIN"/>
    <property type="match status" value="1"/>
</dbReference>
<feature type="chain" id="PRO_5024395515" evidence="1">
    <location>
        <begin position="19"/>
        <end position="294"/>
    </location>
</feature>
<keyword evidence="4" id="KW-1185">Reference proteome</keyword>
<sequence length="294" mass="31278">MKNLLKNGLMLLTGILMLATSCNQISDSESGGNGKIVLSLTDAPFPVSLVDKALVTIDKIEIRSTATVSSTTEVTTNSELFTVLYDGDPMEFDLLDLQNGITTELLSMDIAAGSYDLIRMHVTNASVLLKDGSNFDLKVPSGFASGLKIKMTPNLVIESGVESEVILDFDVSKSFVVQGNMKAKNGIKGFIFKPVLRATCQKYSGSVGGKVFENATTPIAEAHVQIIAADTILSSALTDAAGNYHMIGLPTGSYKVVCEKDGYTPVTVDPVVVKAREKTTLDIQMATATVTVNP</sequence>